<dbReference type="OrthoDB" id="3251205at2759"/>
<evidence type="ECO:0000259" key="2">
    <source>
        <dbReference type="Pfam" id="PF18802"/>
    </source>
</evidence>
<dbReference type="InterPro" id="IPR041320">
    <property type="entry name" value="CxC1"/>
</dbReference>
<dbReference type="EMBL" id="ML769448">
    <property type="protein sequence ID" value="KAE9401183.1"/>
    <property type="molecule type" value="Genomic_DNA"/>
</dbReference>
<evidence type="ECO:0000313" key="4">
    <source>
        <dbReference type="Proteomes" id="UP000799118"/>
    </source>
</evidence>
<dbReference type="PANTHER" id="PTHR33096">
    <property type="entry name" value="CXC2 DOMAIN-CONTAINING PROTEIN"/>
    <property type="match status" value="1"/>
</dbReference>
<proteinExistence type="predicted"/>
<dbReference type="PANTHER" id="PTHR33096:SF1">
    <property type="entry name" value="CXC1-LIKE CYSTEINE CLUSTER ASSOCIATED WITH KDZ TRANSPOSASES DOMAIN-CONTAINING PROTEIN"/>
    <property type="match status" value="1"/>
</dbReference>
<evidence type="ECO:0000313" key="3">
    <source>
        <dbReference type="EMBL" id="KAE9401183.1"/>
    </source>
</evidence>
<organism evidence="3 4">
    <name type="scientific">Gymnopus androsaceus JB14</name>
    <dbReference type="NCBI Taxonomy" id="1447944"/>
    <lineage>
        <taxon>Eukaryota</taxon>
        <taxon>Fungi</taxon>
        <taxon>Dikarya</taxon>
        <taxon>Basidiomycota</taxon>
        <taxon>Agaricomycotina</taxon>
        <taxon>Agaricomycetes</taxon>
        <taxon>Agaricomycetidae</taxon>
        <taxon>Agaricales</taxon>
        <taxon>Marasmiineae</taxon>
        <taxon>Omphalotaceae</taxon>
        <taxon>Gymnopus</taxon>
    </lineage>
</organism>
<gene>
    <name evidence="3" type="ORF">BT96DRAFT_938043</name>
</gene>
<accession>A0A6A4HTB3</accession>
<dbReference type="Pfam" id="PF18802">
    <property type="entry name" value="CxC1"/>
    <property type="match status" value="1"/>
</dbReference>
<evidence type="ECO:0000256" key="1">
    <source>
        <dbReference type="SAM" id="SignalP"/>
    </source>
</evidence>
<dbReference type="Proteomes" id="UP000799118">
    <property type="component" value="Unassembled WGS sequence"/>
</dbReference>
<protein>
    <recommendedName>
        <fullName evidence="2">CxC1-like cysteine cluster associated with KDZ transposases domain-containing protein</fullName>
    </recommendedName>
</protein>
<feature type="signal peptide" evidence="1">
    <location>
        <begin position="1"/>
        <end position="22"/>
    </location>
</feature>
<keyword evidence="1" id="KW-0732">Signal</keyword>
<dbReference type="AlphaFoldDB" id="A0A6A4HTB3"/>
<reference evidence="3" key="1">
    <citation type="journal article" date="2019" name="Environ. Microbiol.">
        <title>Fungal ecological strategies reflected in gene transcription - a case study of two litter decomposers.</title>
        <authorList>
            <person name="Barbi F."/>
            <person name="Kohler A."/>
            <person name="Barry K."/>
            <person name="Baskaran P."/>
            <person name="Daum C."/>
            <person name="Fauchery L."/>
            <person name="Ihrmark K."/>
            <person name="Kuo A."/>
            <person name="LaButti K."/>
            <person name="Lipzen A."/>
            <person name="Morin E."/>
            <person name="Grigoriev I.V."/>
            <person name="Henrissat B."/>
            <person name="Lindahl B."/>
            <person name="Martin F."/>
        </authorList>
    </citation>
    <scope>NUCLEOTIDE SEQUENCE</scope>
    <source>
        <strain evidence="3">JB14</strain>
    </source>
</reference>
<dbReference type="Pfam" id="PF18758">
    <property type="entry name" value="KDZ"/>
    <property type="match status" value="2"/>
</dbReference>
<feature type="domain" description="CxC1-like cysteine cluster associated with KDZ transposases" evidence="2">
    <location>
        <begin position="125"/>
        <end position="199"/>
    </location>
</feature>
<sequence length="733" mass="83711">MRDKGCAAEVWVLAYSLLEVTAQQEYGSPPDEPMSYEPYDDFCGSGDNAWVNQGSDVEDEIEVDETEVEKAARKVRVEYQDFWTKRDRTDTTNKYWSEQTEGMVDAYMDWCLREAAGEPLPECNKPSLWIDVVDIFRTQYREVPWTDDKFDSASLIQSGILPTSPLKHSTGFTIRSISLYHKLFVHCPRLGIQPFAKAICDLEGVAFRPYLSSQIYAALDVYYRLHEDDELDVHMIAQMDGNDSLKRVERKEDCLVDKEEAGLELPQASRERIDRRIAGEDYFASLEETKVWDESNWDSIEETSAGADAPLLQHVWAEGRCKEQWHNMKETNTVKSAAKFRENGWARYPLALVHLLMAAEKEERERTEEGRPKGSLAITYDIACKFSKTLSQSPLKTLAQWSGYLPVVGTMHGYSHERLCQLLFLMLYVVGCGLEDGEGDERFFNAISEFLYYKDVKTYSNLSRFLHGNYKQALGIISTRDALSASMKSAVCVAHRPRRPLGWNTTEVEHVTELPGTSGSGNIYERKHWNEEENEQKLIADVHALETCLSIEVRLECLLVARMFEMARLNVSGTASLGYKMRKHIAQSLKSCSKSIQNAITSYNEAAAALSPPRRKITWDEIVDFSYLSEFNILRDTAEDVRERKWATPQNRLLMTRFFKFIQAEEELAWVHVEVKRLLTYMVDEEERVCGKAKEVEAEDPALACSFVSTGRNGLIQLLAQIPAVCHYQAEGV</sequence>
<keyword evidence="4" id="KW-1185">Reference proteome</keyword>
<feature type="chain" id="PRO_5025607175" description="CxC1-like cysteine cluster associated with KDZ transposases domain-containing protein" evidence="1">
    <location>
        <begin position="23"/>
        <end position="733"/>
    </location>
</feature>
<dbReference type="InterPro" id="IPR040521">
    <property type="entry name" value="KDZ"/>
</dbReference>
<name>A0A6A4HTB3_9AGAR</name>